<organism evidence="10 11">
    <name type="scientific">Pedococcus aerophilus</name>
    <dbReference type="NCBI Taxonomy" id="436356"/>
    <lineage>
        <taxon>Bacteria</taxon>
        <taxon>Bacillati</taxon>
        <taxon>Actinomycetota</taxon>
        <taxon>Actinomycetes</taxon>
        <taxon>Micrococcales</taxon>
        <taxon>Intrasporangiaceae</taxon>
        <taxon>Pedococcus</taxon>
    </lineage>
</organism>
<evidence type="ECO:0000256" key="5">
    <source>
        <dbReference type="ARBA" id="ARBA00023172"/>
    </source>
</evidence>
<feature type="domain" description="DNA replication/recombination mediator RecO N-terminal" evidence="9">
    <location>
        <begin position="1"/>
        <end position="78"/>
    </location>
</feature>
<keyword evidence="4 8" id="KW-0227">DNA damage</keyword>
<proteinExistence type="inferred from homology"/>
<dbReference type="Pfam" id="PF11967">
    <property type="entry name" value="RecO_N"/>
    <property type="match status" value="1"/>
</dbReference>
<dbReference type="InterPro" id="IPR022572">
    <property type="entry name" value="DNA_rep/recomb_RecO_N"/>
</dbReference>
<keyword evidence="6 8" id="KW-0234">DNA repair</keyword>
<sequence length="298" mass="31603">MPLYRDEGIVLRTQKLGEADRIVTLLTRGLGKVRVVGKGVRRTKSRFGARLEPAMMVDVQCYEGRNLDTVTQAESLASWGDVLARDYTTYTAAAAMLETADRLTEEREPNLQQYLLLQGALRSMAEGAHDPGLVLDAYLLRALAVAGWAPSFHDCALCGAQGPHRAFNLASGGTVCPVCRPPGSAAPAPETLSLLAALLAGDWVVADASGGRHRREGSTLASAFLQWHLERGVRSLRLVDRRDPDALNPSSSRVTWSAVPLTASDPVEGAGAVAAIGEAFAAVAKVDQAHAAARAAQA</sequence>
<evidence type="ECO:0000256" key="4">
    <source>
        <dbReference type="ARBA" id="ARBA00022763"/>
    </source>
</evidence>
<evidence type="ECO:0000256" key="1">
    <source>
        <dbReference type="ARBA" id="ARBA00003065"/>
    </source>
</evidence>
<protein>
    <recommendedName>
        <fullName evidence="3 8">DNA repair protein RecO</fullName>
    </recommendedName>
    <alternativeName>
        <fullName evidence="7 8">Recombination protein O</fullName>
    </alternativeName>
</protein>
<keyword evidence="11" id="KW-1185">Reference proteome</keyword>
<dbReference type="SUPFAM" id="SSF50249">
    <property type="entry name" value="Nucleic acid-binding proteins"/>
    <property type="match status" value="1"/>
</dbReference>
<dbReference type="SUPFAM" id="SSF57863">
    <property type="entry name" value="ArfGap/RecO-like zinc finger"/>
    <property type="match status" value="1"/>
</dbReference>
<dbReference type="NCBIfam" id="TIGR00613">
    <property type="entry name" value="reco"/>
    <property type="match status" value="1"/>
</dbReference>
<dbReference type="InterPro" id="IPR003717">
    <property type="entry name" value="RecO"/>
</dbReference>
<dbReference type="Gene3D" id="1.20.1440.120">
    <property type="entry name" value="Recombination protein O, C-terminal domain"/>
    <property type="match status" value="1"/>
</dbReference>
<dbReference type="Gene3D" id="2.40.50.140">
    <property type="entry name" value="Nucleic acid-binding proteins"/>
    <property type="match status" value="1"/>
</dbReference>
<evidence type="ECO:0000313" key="10">
    <source>
        <dbReference type="EMBL" id="GAA2738836.1"/>
    </source>
</evidence>
<dbReference type="EMBL" id="BAAARN010000004">
    <property type="protein sequence ID" value="GAA2738836.1"/>
    <property type="molecule type" value="Genomic_DNA"/>
</dbReference>
<evidence type="ECO:0000256" key="3">
    <source>
        <dbReference type="ARBA" id="ARBA00021310"/>
    </source>
</evidence>
<evidence type="ECO:0000313" key="11">
    <source>
        <dbReference type="Proteomes" id="UP001501326"/>
    </source>
</evidence>
<keyword evidence="5 8" id="KW-0233">DNA recombination</keyword>
<dbReference type="InterPro" id="IPR012340">
    <property type="entry name" value="NA-bd_OB-fold"/>
</dbReference>
<comment type="function">
    <text evidence="1 8">Involved in DNA repair and RecF pathway recombination.</text>
</comment>
<reference evidence="11" key="1">
    <citation type="journal article" date="2019" name="Int. J. Syst. Evol. Microbiol.">
        <title>The Global Catalogue of Microorganisms (GCM) 10K type strain sequencing project: providing services to taxonomists for standard genome sequencing and annotation.</title>
        <authorList>
            <consortium name="The Broad Institute Genomics Platform"/>
            <consortium name="The Broad Institute Genome Sequencing Center for Infectious Disease"/>
            <person name="Wu L."/>
            <person name="Ma J."/>
        </authorList>
    </citation>
    <scope>NUCLEOTIDE SEQUENCE [LARGE SCALE GENOMIC DNA]</scope>
    <source>
        <strain evidence="11">JCM 16378</strain>
    </source>
</reference>
<comment type="similarity">
    <text evidence="2 8">Belongs to the RecO family.</text>
</comment>
<dbReference type="InterPro" id="IPR042242">
    <property type="entry name" value="RecO_C"/>
</dbReference>
<evidence type="ECO:0000259" key="9">
    <source>
        <dbReference type="Pfam" id="PF11967"/>
    </source>
</evidence>
<evidence type="ECO:0000256" key="6">
    <source>
        <dbReference type="ARBA" id="ARBA00023204"/>
    </source>
</evidence>
<gene>
    <name evidence="8 10" type="primary">recO</name>
    <name evidence="10" type="ORF">GCM10009867_31980</name>
</gene>
<comment type="caution">
    <text evidence="10">The sequence shown here is derived from an EMBL/GenBank/DDBJ whole genome shotgun (WGS) entry which is preliminary data.</text>
</comment>
<evidence type="ECO:0000256" key="8">
    <source>
        <dbReference type="HAMAP-Rule" id="MF_00201"/>
    </source>
</evidence>
<dbReference type="Proteomes" id="UP001501326">
    <property type="component" value="Unassembled WGS sequence"/>
</dbReference>
<accession>A0ABP6HA17</accession>
<dbReference type="InterPro" id="IPR037278">
    <property type="entry name" value="ARFGAP/RecO"/>
</dbReference>
<name>A0ABP6HA17_9MICO</name>
<dbReference type="PANTHER" id="PTHR33991:SF1">
    <property type="entry name" value="DNA REPAIR PROTEIN RECO"/>
    <property type="match status" value="1"/>
</dbReference>
<evidence type="ECO:0000256" key="2">
    <source>
        <dbReference type="ARBA" id="ARBA00007452"/>
    </source>
</evidence>
<dbReference type="HAMAP" id="MF_00201">
    <property type="entry name" value="RecO"/>
    <property type="match status" value="1"/>
</dbReference>
<dbReference type="PANTHER" id="PTHR33991">
    <property type="entry name" value="DNA REPAIR PROTEIN RECO"/>
    <property type="match status" value="1"/>
</dbReference>
<dbReference type="Pfam" id="PF02565">
    <property type="entry name" value="RecO_C"/>
    <property type="match status" value="1"/>
</dbReference>
<evidence type="ECO:0000256" key="7">
    <source>
        <dbReference type="ARBA" id="ARBA00033409"/>
    </source>
</evidence>